<dbReference type="STRING" id="1349421.OI18_02985"/>
<accession>A0A0C1L9F8</accession>
<dbReference type="AlphaFoldDB" id="A0A0C1L9F8"/>
<dbReference type="InterPro" id="IPR043741">
    <property type="entry name" value="DUF5686"/>
</dbReference>
<dbReference type="InterPro" id="IPR008969">
    <property type="entry name" value="CarboxyPept-like_regulatory"/>
</dbReference>
<evidence type="ECO:0008006" key="3">
    <source>
        <dbReference type="Google" id="ProtNLM"/>
    </source>
</evidence>
<evidence type="ECO:0000313" key="2">
    <source>
        <dbReference type="Proteomes" id="UP000031408"/>
    </source>
</evidence>
<dbReference type="Proteomes" id="UP000031408">
    <property type="component" value="Unassembled WGS sequence"/>
</dbReference>
<dbReference type="SUPFAM" id="SSF49464">
    <property type="entry name" value="Carboxypeptidase regulatory domain-like"/>
    <property type="match status" value="1"/>
</dbReference>
<evidence type="ECO:0000313" key="1">
    <source>
        <dbReference type="EMBL" id="KIC96141.1"/>
    </source>
</evidence>
<name>A0A0C1L9F8_9BACT</name>
<dbReference type="RefSeq" id="WP_039136996.1">
    <property type="nucleotide sequence ID" value="NZ_JSVC01000002.1"/>
</dbReference>
<proteinExistence type="predicted"/>
<keyword evidence="2" id="KW-1185">Reference proteome</keyword>
<dbReference type="EMBL" id="JSVC01000002">
    <property type="protein sequence ID" value="KIC96141.1"/>
    <property type="molecule type" value="Genomic_DNA"/>
</dbReference>
<reference evidence="1 2" key="1">
    <citation type="submission" date="2014-11" db="EMBL/GenBank/DDBJ databases">
        <title>Genome sequence of Flavihumibacter solisilvae 3-3.</title>
        <authorList>
            <person name="Zhou G."/>
            <person name="Li M."/>
            <person name="Wang G."/>
        </authorList>
    </citation>
    <scope>NUCLEOTIDE SEQUENCE [LARGE SCALE GENOMIC DNA]</scope>
    <source>
        <strain evidence="1 2">3-3</strain>
    </source>
</reference>
<comment type="caution">
    <text evidence="1">The sequence shown here is derived from an EMBL/GenBank/DDBJ whole genome shotgun (WGS) entry which is preliminary data.</text>
</comment>
<protein>
    <recommendedName>
        <fullName evidence="3">Carboxypeptidase-like regulatory domain-containing protein</fullName>
    </recommendedName>
</protein>
<dbReference type="Pfam" id="PF18939">
    <property type="entry name" value="DUF5686"/>
    <property type="match status" value="1"/>
</dbReference>
<gene>
    <name evidence="1" type="ORF">OI18_02985</name>
</gene>
<dbReference type="Pfam" id="PF13715">
    <property type="entry name" value="CarbopepD_reg_2"/>
    <property type="match status" value="1"/>
</dbReference>
<organism evidence="1 2">
    <name type="scientific">Flavihumibacter solisilvae</name>
    <dbReference type="NCBI Taxonomy" id="1349421"/>
    <lineage>
        <taxon>Bacteria</taxon>
        <taxon>Pseudomonadati</taxon>
        <taxon>Bacteroidota</taxon>
        <taxon>Chitinophagia</taxon>
        <taxon>Chitinophagales</taxon>
        <taxon>Chitinophagaceae</taxon>
        <taxon>Flavihumibacter</taxon>
    </lineage>
</organism>
<sequence length="841" mass="97522">MELRPNSIRAVGVLTFLLGTLFAEAQSRTIRGYVKDKLSDERIPFASMKFTRSHQGRLTDSAGAFSFHFDTWPNDTLEITYVGYQDVRIPINPEVAARFSNDNGASFELVVAMERGKVTSEVVVKKKIDRGYLMWKRIVKRKPLNDRYRYTSFSYELYNKLELDLNRIKKEKLKEFGPLKPFGFIFDNIDTTEGQPFLPVYLTETISDYYYQKSPWKTREIIKAVKTIGINNESISKLLGGTEQNVNVYNNFIPVFDKQFISPISDNGDAYYSYKVLDTQYVAGRRLIHMLFTPKRKGENTFNGDCWVHDTTWAIQKMTLHLSKEANINFVDKLSLIQEYRMINDSTWFLGKDKFVVDIAPLGKSGFGAIGRKTTTYRDVIVNEQYIRDSISKNKVQSEILFAPGAMQKADTFWSDSRHEELSKNEQGIYAMIDTLRKMPLFKRYVNTINFLATGYKNVGNFEIGPWYNWFTGNQWEGFRMRFDLGTNPKFHKDLYLHGYLAYGFGDKAFKGKLEAKYILTRSPRSHIHASFTKDLDNGQVYYDEISTDNIFALAIRKQGVPIKFMQIQEAKVEYFKEWSPGISATFMAINKKFDPLMNLPPKELFETNGGKGEALNNFEAGIRLRFGYNERFLESNFNRFSLGSPYPIVEFLYARGIPGVFNSNYKYDKFYLSVSDYMKIAPFGSLYYNVFGGKVSGTLPYMMLNVIPGNEIYYYNKYAFNLMQRWEYIGDQYAGFNIEHNIGNGLFRYIPITRKLKFRQFWSAKAITTDISQANYNLNFLTPENNFKNLGGKMYMELGTGVDNIFKVFRLDFVWRVLPQPLPPEKVARFGVFGSFRLAF</sequence>